<dbReference type="EMBL" id="DXDC01000195">
    <property type="protein sequence ID" value="HIY65940.1"/>
    <property type="molecule type" value="Genomic_DNA"/>
</dbReference>
<proteinExistence type="predicted"/>
<feature type="non-terminal residue" evidence="1">
    <location>
        <position position="1"/>
    </location>
</feature>
<reference evidence="1" key="2">
    <citation type="submission" date="2021-04" db="EMBL/GenBank/DDBJ databases">
        <authorList>
            <person name="Gilroy R."/>
        </authorList>
    </citation>
    <scope>NUCLEOTIDE SEQUENCE</scope>
    <source>
        <strain evidence="1">ChiGjej1B1-98</strain>
    </source>
</reference>
<dbReference type="AlphaFoldDB" id="A0A9D1YVV4"/>
<gene>
    <name evidence="1" type="ORF">H9830_06650</name>
</gene>
<dbReference type="Proteomes" id="UP000824005">
    <property type="component" value="Unassembled WGS sequence"/>
</dbReference>
<dbReference type="PANTHER" id="PTHR43734:SF1">
    <property type="entry name" value="PHYTOENE DESATURASE"/>
    <property type="match status" value="1"/>
</dbReference>
<evidence type="ECO:0000313" key="1">
    <source>
        <dbReference type="EMBL" id="HIY65940.1"/>
    </source>
</evidence>
<comment type="caution">
    <text evidence="1">The sequence shown here is derived from an EMBL/GenBank/DDBJ whole genome shotgun (WGS) entry which is preliminary data.</text>
</comment>
<name>A0A9D1YVV4_9MICO</name>
<protein>
    <submittedName>
        <fullName evidence="1">Phytoene desaturase</fullName>
    </submittedName>
</protein>
<evidence type="ECO:0000313" key="2">
    <source>
        <dbReference type="Proteomes" id="UP000824005"/>
    </source>
</evidence>
<organism evidence="1 2">
    <name type="scientific">Candidatus Agrococcus pullicola</name>
    <dbReference type="NCBI Taxonomy" id="2838429"/>
    <lineage>
        <taxon>Bacteria</taxon>
        <taxon>Bacillati</taxon>
        <taxon>Actinomycetota</taxon>
        <taxon>Actinomycetes</taxon>
        <taxon>Micrococcales</taxon>
        <taxon>Microbacteriaceae</taxon>
        <taxon>Agrococcus</taxon>
    </lineage>
</organism>
<accession>A0A9D1YVV4</accession>
<sequence>DRAIAQVAAWADVPDLASRIVVRRTVGPADFVTDFNSFRGSALGPAHTLRQSAFFRGVTRSRRVDGLYYTGATSVPGVGLPMCLISAELVLKHVRGDHSPGPLEEP</sequence>
<dbReference type="PANTHER" id="PTHR43734">
    <property type="entry name" value="PHYTOENE DESATURASE"/>
    <property type="match status" value="1"/>
</dbReference>
<reference evidence="1" key="1">
    <citation type="journal article" date="2021" name="PeerJ">
        <title>Extensive microbial diversity within the chicken gut microbiome revealed by metagenomics and culture.</title>
        <authorList>
            <person name="Gilroy R."/>
            <person name="Ravi A."/>
            <person name="Getino M."/>
            <person name="Pursley I."/>
            <person name="Horton D.L."/>
            <person name="Alikhan N.F."/>
            <person name="Baker D."/>
            <person name="Gharbi K."/>
            <person name="Hall N."/>
            <person name="Watson M."/>
            <person name="Adriaenssens E.M."/>
            <person name="Foster-Nyarko E."/>
            <person name="Jarju S."/>
            <person name="Secka A."/>
            <person name="Antonio M."/>
            <person name="Oren A."/>
            <person name="Chaudhuri R.R."/>
            <person name="La Ragione R."/>
            <person name="Hildebrand F."/>
            <person name="Pallen M.J."/>
        </authorList>
    </citation>
    <scope>NUCLEOTIDE SEQUENCE</scope>
    <source>
        <strain evidence="1">ChiGjej1B1-98</strain>
    </source>
</reference>